<dbReference type="EMBL" id="CM037155">
    <property type="protein sequence ID" value="KAH7845284.1"/>
    <property type="molecule type" value="Genomic_DNA"/>
</dbReference>
<accession>A0ACB7XVQ6</accession>
<gene>
    <name evidence="1" type="ORF">Vadar_000313</name>
</gene>
<dbReference type="Proteomes" id="UP000828048">
    <property type="component" value="Chromosome 5"/>
</dbReference>
<evidence type="ECO:0000313" key="1">
    <source>
        <dbReference type="EMBL" id="KAH7845284.1"/>
    </source>
</evidence>
<evidence type="ECO:0000313" key="2">
    <source>
        <dbReference type="Proteomes" id="UP000828048"/>
    </source>
</evidence>
<keyword evidence="2" id="KW-1185">Reference proteome</keyword>
<comment type="caution">
    <text evidence="1">The sequence shown here is derived from an EMBL/GenBank/DDBJ whole genome shotgun (WGS) entry which is preliminary data.</text>
</comment>
<protein>
    <submittedName>
        <fullName evidence="1">Uncharacterized protein</fullName>
    </submittedName>
</protein>
<reference evidence="1 2" key="1">
    <citation type="journal article" date="2021" name="Hortic Res">
        <title>High-quality reference genome and annotation aids understanding of berry development for evergreen blueberry (Vaccinium darrowii).</title>
        <authorList>
            <person name="Yu J."/>
            <person name="Hulse-Kemp A.M."/>
            <person name="Babiker E."/>
            <person name="Staton M."/>
        </authorList>
    </citation>
    <scope>NUCLEOTIDE SEQUENCE [LARGE SCALE GENOMIC DNA]</scope>
    <source>
        <strain evidence="2">cv. NJ 8807/NJ 8810</strain>
        <tissue evidence="1">Young leaf</tissue>
    </source>
</reference>
<name>A0ACB7XVQ6_9ERIC</name>
<sequence>MAGFGMLLVGPSQHMWFNFIARILLKRDMVTTFKKLSMGQVLYGSCVKGVFFSYNAALQELNSSSGLANTKFRFMELLFSRAIDK</sequence>
<organism evidence="1 2">
    <name type="scientific">Vaccinium darrowii</name>
    <dbReference type="NCBI Taxonomy" id="229202"/>
    <lineage>
        <taxon>Eukaryota</taxon>
        <taxon>Viridiplantae</taxon>
        <taxon>Streptophyta</taxon>
        <taxon>Embryophyta</taxon>
        <taxon>Tracheophyta</taxon>
        <taxon>Spermatophyta</taxon>
        <taxon>Magnoliopsida</taxon>
        <taxon>eudicotyledons</taxon>
        <taxon>Gunneridae</taxon>
        <taxon>Pentapetalae</taxon>
        <taxon>asterids</taxon>
        <taxon>Ericales</taxon>
        <taxon>Ericaceae</taxon>
        <taxon>Vaccinioideae</taxon>
        <taxon>Vaccinieae</taxon>
        <taxon>Vaccinium</taxon>
    </lineage>
</organism>
<proteinExistence type="predicted"/>